<proteinExistence type="predicted"/>
<dbReference type="EMBL" id="MF612073">
    <property type="protein sequence ID" value="ASV45062.1"/>
    <property type="molecule type" value="Genomic_DNA"/>
</dbReference>
<keyword evidence="3" id="KW-1185">Reference proteome</keyword>
<dbReference type="Proteomes" id="UP000224252">
    <property type="component" value="Segment"/>
</dbReference>
<accession>A0A248SL49</accession>
<sequence>MSLLFNRKPIVINAELADRIGLNEAIVLQQLNYWIQDSTAGEVHDGRKWVYNTFEEWQRDNFPFWSVDTIKRTLTKLKKLGLVDVKQLRKSKHDHTNFYTIEYRHALLSDQGNLHQSNGADCANPSEQNAPSVKGKKPRPNGAKCTDLHTETTTETTSENLTGGEKSPPAAGGLPAVLSEQQQHDERNNGPSYERIREVFWEWFDKAYEQRYHTTIPRNAKTNAQVKQLIQRLGREAPGVARFYVENVTEPRVLMASHTLDFLLLNAEGYRTQWMNGRAMTNTRARQLDQTQANANAADEAIRMLREREGRE</sequence>
<feature type="region of interest" description="Disordered" evidence="1">
    <location>
        <begin position="116"/>
        <end position="174"/>
    </location>
</feature>
<gene>
    <name evidence="2" type="ORF">SopranoGao_39</name>
</gene>
<evidence type="ECO:0000313" key="2">
    <source>
        <dbReference type="EMBL" id="ASV45062.1"/>
    </source>
</evidence>
<protein>
    <submittedName>
        <fullName evidence="2">Transcriptional regulator</fullName>
    </submittedName>
</protein>
<organism evidence="2 3">
    <name type="scientific">Klebsiella phage SopranoGao</name>
    <dbReference type="NCBI Taxonomy" id="2026944"/>
    <lineage>
        <taxon>Viruses</taxon>
        <taxon>Duplodnaviria</taxon>
        <taxon>Heunggongvirae</taxon>
        <taxon>Uroviricota</taxon>
        <taxon>Caudoviricetes</taxon>
        <taxon>Lastavirus</taxon>
        <taxon>Lastavirus sopranogao</taxon>
    </lineage>
</organism>
<reference evidence="2 3" key="1">
    <citation type="submission" date="2017-08" db="EMBL/GenBank/DDBJ databases">
        <authorList>
            <person name="de Groot N.N."/>
        </authorList>
    </citation>
    <scope>NUCLEOTIDE SEQUENCE [LARGE SCALE GENOMIC DNA]</scope>
</reference>
<name>A0A248SL49_9CAUD</name>
<evidence type="ECO:0000313" key="3">
    <source>
        <dbReference type="Proteomes" id="UP000224252"/>
    </source>
</evidence>
<feature type="compositionally biased region" description="Polar residues" evidence="1">
    <location>
        <begin position="116"/>
        <end position="131"/>
    </location>
</feature>
<evidence type="ECO:0000256" key="1">
    <source>
        <dbReference type="SAM" id="MobiDB-lite"/>
    </source>
</evidence>